<dbReference type="EMBL" id="BBYR01000134">
    <property type="protein sequence ID" value="GAP39040.1"/>
    <property type="molecule type" value="Genomic_DNA"/>
</dbReference>
<dbReference type="Proteomes" id="UP000037660">
    <property type="component" value="Unassembled WGS sequence"/>
</dbReference>
<evidence type="ECO:0000313" key="1">
    <source>
        <dbReference type="EMBL" id="GAP39040.1"/>
    </source>
</evidence>
<proteinExistence type="predicted"/>
<organism evidence="1 2">
    <name type="scientific">Piscinibacter sakaiensis</name>
    <name type="common">Ideonella sakaiensis</name>
    <dbReference type="NCBI Taxonomy" id="1547922"/>
    <lineage>
        <taxon>Bacteria</taxon>
        <taxon>Pseudomonadati</taxon>
        <taxon>Pseudomonadota</taxon>
        <taxon>Betaproteobacteria</taxon>
        <taxon>Burkholderiales</taxon>
        <taxon>Sphaerotilaceae</taxon>
        <taxon>Piscinibacter</taxon>
    </lineage>
</organism>
<reference evidence="1 2" key="2">
    <citation type="journal article" date="2016" name="Science">
        <title>A bacterium that degrades and assimilates poly(ethylene terephthalate).</title>
        <authorList>
            <person name="Yoshida S."/>
            <person name="Hiraga K."/>
            <person name="Takehana T."/>
            <person name="Taniguchi I."/>
            <person name="Yamaji H."/>
            <person name="Maeda Y."/>
            <person name="Toyohara K."/>
            <person name="Miyamoto K."/>
            <person name="Kimura Y."/>
            <person name="Oda K."/>
        </authorList>
    </citation>
    <scope>NUCLEOTIDE SEQUENCE [LARGE SCALE GENOMIC DNA]</scope>
    <source>
        <strain evidence="2">NBRC 110686 / TISTR 2288 / 201-F6</strain>
    </source>
</reference>
<reference evidence="2" key="1">
    <citation type="submission" date="2015-07" db="EMBL/GenBank/DDBJ databases">
        <title>Discovery of a poly(ethylene terephthalate assimilation.</title>
        <authorList>
            <person name="Yoshida S."/>
            <person name="Hiraga K."/>
            <person name="Takehana T."/>
            <person name="Taniguchi I."/>
            <person name="Yamaji H."/>
            <person name="Maeda Y."/>
            <person name="Toyohara K."/>
            <person name="Miyamoto K."/>
            <person name="Kimura Y."/>
            <person name="Oda K."/>
        </authorList>
    </citation>
    <scope>NUCLEOTIDE SEQUENCE [LARGE SCALE GENOMIC DNA]</scope>
    <source>
        <strain evidence="2">NBRC 110686 / TISTR 2288 / 201-F6</strain>
    </source>
</reference>
<gene>
    <name evidence="1" type="ORF">ISF6_0671</name>
</gene>
<comment type="caution">
    <text evidence="1">The sequence shown here is derived from an EMBL/GenBank/DDBJ whole genome shotgun (WGS) entry which is preliminary data.</text>
</comment>
<dbReference type="AlphaFoldDB" id="A0A0K8PA59"/>
<keyword evidence="2" id="KW-1185">Reference proteome</keyword>
<sequence length="130" mass="14540">MAETQFKAGCRGNKWVPIGTHRIRDGYLQRKVSDLPKASPSVNWRCVHELVWIEAHGPVPAGHVVVFRPGCRTTHLARITLDTVELVSRSELMARNTIQNLPAPIKAVTRLRAALTRQINKRARTEEGSA</sequence>
<evidence type="ECO:0000313" key="2">
    <source>
        <dbReference type="Proteomes" id="UP000037660"/>
    </source>
</evidence>
<name>A0A0K8PA59_PISS1</name>
<accession>A0A0K8PA59</accession>
<protein>
    <submittedName>
        <fullName evidence="1">Putative phage protein</fullName>
    </submittedName>
</protein>